<dbReference type="AlphaFoldDB" id="A0AAE1LWC4"/>
<evidence type="ECO:0000313" key="2">
    <source>
        <dbReference type="EMBL" id="KAK4066224.1"/>
    </source>
</evidence>
<sequence>MSYDGTPDVLFNSQGDDLPEASSIFQDLDVESRHHNLPSGNPNEADLPLVSDGKLTRDAPFFSWQRDSANGVVGTLGSDTGAQPRRARVVHLPQPANPPTAAPAEAVETSESEIPFLYQGWSEGEIAEELLTPETFYWWKARDAMAERGLLPDIPIIYPAGARQHQTAPSSAADKRTLRWEDLSLGVRWIILLRLSEKRPFSAVIIWQLDLSKNQVHDFVTSYVNFCDQWNAFEHSVADRVKAFGGHSEQQDMLCAEWIHQHRPLMPHDRITQDDVEMGLLFLSERGIVNHNVDLQAWVDEKEPKDFARIQIDVPALKDCMDYRLLRRVAVARLVNPEVIENAIIQQGREKRHNECSARRSGEGEPVNDAGEISPEAQAVLDTISRGPRIGEPMPMPIPRYQREQKADEAYKALKRMVPELQPQYAPGGLAKTQWEIDNGYPSGYSWEYTPLHHAEDAADMESNPLPEELTAQNPSRLAAIRQGIAKRQAARAAGLSVETPVNSPGKQSPEQAQRYEQSPPIQSSAAPLHHNVPRSRIGTAQERFMTSNKKGQLMVGFAAVTGQQVPQNPGFTRPFAELACCSQPEAPGAAAVEEEPEQRLPDATSAQDLEHDSANANANVVLERSKRKRRPSARARESLQYDLEMGQCAETSSEKLQGKKARSSKPKRRQAAGEAKGSQDAKGAQDAQGGLEPTQEADAQEEAARGRATETRGATRGAERVVTRSRVRTRGSLARSYSAAQRPSLPAVIEVPRLEEDEGEEEECHCVVQKPDQPGAETSTTRDIRQRPCKRLNCKIRKLENYFGMFRGELINARPPPVSAAEWAWVADDAGFVIEAVQACYALSADRINTELLVPRQHQMDRDTAHAIIVSKGVEYTRIEHAHRSENGPVAERAEFAGVAETATFAMHAVEASVAFGEGWDVDETDDESEEQQPPAPATTGTI</sequence>
<evidence type="ECO:0000256" key="1">
    <source>
        <dbReference type="SAM" id="MobiDB-lite"/>
    </source>
</evidence>
<feature type="region of interest" description="Disordered" evidence="1">
    <location>
        <begin position="1"/>
        <end position="20"/>
    </location>
</feature>
<comment type="caution">
    <text evidence="2">The sequence shown here is derived from an EMBL/GenBank/DDBJ whole genome shotgun (WGS) entry which is preliminary data.</text>
</comment>
<dbReference type="Proteomes" id="UP001273209">
    <property type="component" value="Unassembled WGS sequence"/>
</dbReference>
<evidence type="ECO:0000313" key="3">
    <source>
        <dbReference type="Proteomes" id="UP001273209"/>
    </source>
</evidence>
<feature type="compositionally biased region" description="Polar residues" evidence="1">
    <location>
        <begin position="500"/>
        <end position="526"/>
    </location>
</feature>
<feature type="region of interest" description="Disordered" evidence="1">
    <location>
        <begin position="924"/>
        <end position="944"/>
    </location>
</feature>
<proteinExistence type="predicted"/>
<feature type="region of interest" description="Disordered" evidence="1">
    <location>
        <begin position="587"/>
        <end position="743"/>
    </location>
</feature>
<keyword evidence="3" id="KW-1185">Reference proteome</keyword>
<protein>
    <submittedName>
        <fullName evidence="2">Uncharacterized protein</fullName>
    </submittedName>
</protein>
<feature type="compositionally biased region" description="Basic residues" evidence="1">
    <location>
        <begin position="659"/>
        <end position="671"/>
    </location>
</feature>
<name>A0AAE1LWC4_9HYPO</name>
<dbReference type="GeneID" id="87922765"/>
<dbReference type="EMBL" id="JAWRVG010000038">
    <property type="protein sequence ID" value="KAK4066224.1"/>
    <property type="molecule type" value="Genomic_DNA"/>
</dbReference>
<gene>
    <name evidence="2" type="ORF">Triagg1_8056</name>
</gene>
<dbReference type="RefSeq" id="XP_062752901.1">
    <property type="nucleotide sequence ID" value="XM_062902860.1"/>
</dbReference>
<feature type="region of interest" description="Disordered" evidence="1">
    <location>
        <begin position="492"/>
        <end position="533"/>
    </location>
</feature>
<accession>A0AAE1LWC4</accession>
<organism evidence="2 3">
    <name type="scientific">Trichoderma aggressivum f. europaeum</name>
    <dbReference type="NCBI Taxonomy" id="173218"/>
    <lineage>
        <taxon>Eukaryota</taxon>
        <taxon>Fungi</taxon>
        <taxon>Dikarya</taxon>
        <taxon>Ascomycota</taxon>
        <taxon>Pezizomycotina</taxon>
        <taxon>Sordariomycetes</taxon>
        <taxon>Hypocreomycetidae</taxon>
        <taxon>Hypocreales</taxon>
        <taxon>Hypocreaceae</taxon>
        <taxon>Trichoderma</taxon>
    </lineage>
</organism>
<reference evidence="2" key="1">
    <citation type="submission" date="2023-11" db="EMBL/GenBank/DDBJ databases">
        <title>The genome sequences of three competitors of mushroom-forming fungi.</title>
        <authorList>
            <person name="Beijen E."/>
            <person name="Ohm R.A."/>
        </authorList>
    </citation>
    <scope>NUCLEOTIDE SEQUENCE</scope>
    <source>
        <strain evidence="2">CBS 100526</strain>
    </source>
</reference>